<reference evidence="2 3" key="1">
    <citation type="submission" date="2019-04" db="EMBL/GenBank/DDBJ databases">
        <title>Phreatobacter aquaticus sp. nov.</title>
        <authorList>
            <person name="Choi A."/>
        </authorList>
    </citation>
    <scope>NUCLEOTIDE SEQUENCE [LARGE SCALE GENOMIC DNA]</scope>
    <source>
        <strain evidence="2 3">KCTC 52518</strain>
    </source>
</reference>
<feature type="transmembrane region" description="Helical" evidence="1">
    <location>
        <begin position="101"/>
        <end position="119"/>
    </location>
</feature>
<keyword evidence="3" id="KW-1185">Reference proteome</keyword>
<dbReference type="EMBL" id="CP039690">
    <property type="protein sequence ID" value="QCI66122.1"/>
    <property type="molecule type" value="Genomic_DNA"/>
</dbReference>
<organism evidence="2 3">
    <name type="scientific">Phreatobacter stygius</name>
    <dbReference type="NCBI Taxonomy" id="1940610"/>
    <lineage>
        <taxon>Bacteria</taxon>
        <taxon>Pseudomonadati</taxon>
        <taxon>Pseudomonadota</taxon>
        <taxon>Alphaproteobacteria</taxon>
        <taxon>Hyphomicrobiales</taxon>
        <taxon>Phreatobacteraceae</taxon>
        <taxon>Phreatobacter</taxon>
    </lineage>
</organism>
<keyword evidence="1" id="KW-0472">Membrane</keyword>
<name>A0A4D7BDQ8_9HYPH</name>
<protein>
    <submittedName>
        <fullName evidence="2">Uncharacterized protein</fullName>
    </submittedName>
</protein>
<evidence type="ECO:0000313" key="2">
    <source>
        <dbReference type="EMBL" id="QCI66122.1"/>
    </source>
</evidence>
<accession>A0A4D7BDQ8</accession>
<dbReference type="Proteomes" id="UP000298781">
    <property type="component" value="Chromosome"/>
</dbReference>
<proteinExistence type="predicted"/>
<evidence type="ECO:0000256" key="1">
    <source>
        <dbReference type="SAM" id="Phobius"/>
    </source>
</evidence>
<feature type="transmembrane region" description="Helical" evidence="1">
    <location>
        <begin position="6"/>
        <end position="27"/>
    </location>
</feature>
<dbReference type="RefSeq" id="WP_136961568.1">
    <property type="nucleotide sequence ID" value="NZ_CP039690.1"/>
</dbReference>
<sequence>MITTLLALAGLALFAWGIVIFVAFGLAGKIFTRLQATSAYTAVTQSKTLKTGEAAISGAIDTIPYAIVRRMVRNVVPDGPDVTGAVVSGAIAGRRSDGGKLAGLGLVVFAAAFFVGPWLQNLIARG</sequence>
<keyword evidence="1" id="KW-1133">Transmembrane helix</keyword>
<keyword evidence="1" id="KW-0812">Transmembrane</keyword>
<dbReference type="KEGG" id="pstg:E8M01_19050"/>
<dbReference type="AlphaFoldDB" id="A0A4D7BDQ8"/>
<evidence type="ECO:0000313" key="3">
    <source>
        <dbReference type="Proteomes" id="UP000298781"/>
    </source>
</evidence>
<gene>
    <name evidence="2" type="ORF">E8M01_19050</name>
</gene>